<dbReference type="InterPro" id="IPR033432">
    <property type="entry name" value="GH94_catalytic"/>
</dbReference>
<dbReference type="AlphaFoldDB" id="A0A6V8SKW9"/>
<feature type="domain" description="Glycosyl hydrolase 94 catalytic" evidence="4">
    <location>
        <begin position="650"/>
        <end position="818"/>
    </location>
</feature>
<dbReference type="Gene3D" id="2.70.98.40">
    <property type="entry name" value="Glycoside hydrolase, family 65, N-terminal domain"/>
    <property type="match status" value="1"/>
</dbReference>
<protein>
    <recommendedName>
        <fullName evidence="7">Cellobiose phosphorylase</fullName>
    </recommendedName>
</protein>
<accession>A0A6V8SKW9</accession>
<evidence type="ECO:0000256" key="2">
    <source>
        <dbReference type="ARBA" id="ARBA00022679"/>
    </source>
</evidence>
<dbReference type="InterPro" id="IPR010383">
    <property type="entry name" value="Glyco_hydrolase_94_b-supersand"/>
</dbReference>
<dbReference type="Pfam" id="PF17167">
    <property type="entry name" value="Glyco_hydro_94"/>
    <property type="match status" value="1"/>
</dbReference>
<dbReference type="RefSeq" id="WP_183278918.1">
    <property type="nucleotide sequence ID" value="NZ_BLZR01000001.1"/>
</dbReference>
<evidence type="ECO:0008006" key="7">
    <source>
        <dbReference type="Google" id="ProtNLM"/>
    </source>
</evidence>
<dbReference type="InterPro" id="IPR011013">
    <property type="entry name" value="Gal_mutarotase_sf_dom"/>
</dbReference>
<evidence type="ECO:0000256" key="1">
    <source>
        <dbReference type="ARBA" id="ARBA00022676"/>
    </source>
</evidence>
<dbReference type="EMBL" id="BLZR01000001">
    <property type="protein sequence ID" value="GFP77550.1"/>
    <property type="molecule type" value="Genomic_DNA"/>
</dbReference>
<dbReference type="PANTHER" id="PTHR37469:SF2">
    <property type="entry name" value="CELLOBIONIC ACID PHOSPHORYLASE"/>
    <property type="match status" value="1"/>
</dbReference>
<feature type="domain" description="Glycosyl hydrolase 94 supersandwich" evidence="3">
    <location>
        <begin position="117"/>
        <end position="312"/>
    </location>
</feature>
<name>A0A6V8SKW9_9CLOT</name>
<dbReference type="GO" id="GO:0030246">
    <property type="term" value="F:carbohydrate binding"/>
    <property type="evidence" value="ECO:0007669"/>
    <property type="project" value="InterPro"/>
</dbReference>
<organism evidence="5 6">
    <name type="scientific">Clostridium fungisolvens</name>
    <dbReference type="NCBI Taxonomy" id="1604897"/>
    <lineage>
        <taxon>Bacteria</taxon>
        <taxon>Bacillati</taxon>
        <taxon>Bacillota</taxon>
        <taxon>Clostridia</taxon>
        <taxon>Eubacteriales</taxon>
        <taxon>Clostridiaceae</taxon>
        <taxon>Clostridium</taxon>
    </lineage>
</organism>
<reference evidence="5 6" key="1">
    <citation type="submission" date="2020-07" db="EMBL/GenBank/DDBJ databases">
        <title>A new beta-1,3-glucan-decomposing anaerobic bacterium isolated from anoxic soil subjected to biological soil disinfestation.</title>
        <authorList>
            <person name="Ueki A."/>
            <person name="Tonouchi A."/>
        </authorList>
    </citation>
    <scope>NUCLEOTIDE SEQUENCE [LARGE SCALE GENOMIC DNA]</scope>
    <source>
        <strain evidence="5 6">TW1</strain>
    </source>
</reference>
<dbReference type="SUPFAM" id="SSF74650">
    <property type="entry name" value="Galactose mutarotase-like"/>
    <property type="match status" value="1"/>
</dbReference>
<dbReference type="PANTHER" id="PTHR37469">
    <property type="entry name" value="CELLOBIONIC ACID PHOSPHORYLASE-RELATED"/>
    <property type="match status" value="1"/>
</dbReference>
<dbReference type="InterPro" id="IPR037018">
    <property type="entry name" value="GH65_N"/>
</dbReference>
<dbReference type="SUPFAM" id="SSF48208">
    <property type="entry name" value="Six-hairpin glycosidases"/>
    <property type="match status" value="1"/>
</dbReference>
<keyword evidence="2" id="KW-0808">Transferase</keyword>
<dbReference type="GO" id="GO:0016757">
    <property type="term" value="F:glycosyltransferase activity"/>
    <property type="evidence" value="ECO:0007669"/>
    <property type="project" value="UniProtKB-KW"/>
</dbReference>
<dbReference type="InterPro" id="IPR012341">
    <property type="entry name" value="6hp_glycosidase-like_sf"/>
</dbReference>
<proteinExistence type="predicted"/>
<comment type="caution">
    <text evidence="5">The sequence shown here is derived from an EMBL/GenBank/DDBJ whole genome shotgun (WGS) entry which is preliminary data.</text>
</comment>
<evidence type="ECO:0000259" key="4">
    <source>
        <dbReference type="Pfam" id="PF17167"/>
    </source>
</evidence>
<dbReference type="CDD" id="cd11749">
    <property type="entry name" value="GH94N_LBP_like"/>
    <property type="match status" value="1"/>
</dbReference>
<dbReference type="InterPro" id="IPR052047">
    <property type="entry name" value="GH94_Enzymes"/>
</dbReference>
<evidence type="ECO:0000313" key="6">
    <source>
        <dbReference type="Proteomes" id="UP000580568"/>
    </source>
</evidence>
<evidence type="ECO:0000259" key="3">
    <source>
        <dbReference type="Pfam" id="PF06165"/>
    </source>
</evidence>
<sequence length="917" mass="104700">MVEKIKNSSWNFIGKSGEFTLENPHKTSGLYFPLANENGMMSSITPLLAGDIKINQNAFLMEPVSVRSLNFPANSRNFWLYIDKDVAWSAAGNSSDQMSLSFKEQSEESVQLHAGFLWQKVIRENTKLGVRSEITNFVPVSKHNVELMKITITNTNSENLRFTPTAAVPIYGRSADNIRDHRHVTSLLQRIYTDEYGVRVTPTLTFDERGHRINTISYTVQAVEGDGITPEGFFPVEEDFIGEGGSLQYPEAVIKNLTNYCKEGEEIDGYDAMGAIRFKECELKPGESSSYIVIMGIRENNSDSEEFIKSYGSVAKFESELDNNKEYWERKLYNLNFSSSNEAFDSWMKWVELQPIMRRIYGCSFLPHHDYGRGGRGWRDLWQDCLALLLLEPAPVRELLYNNFIGVRFDGSNATIIGTKPGEFIADRNNISRTWMDHGAWPFVTTKLYLDLSGELEFLLVEQEYFKDKQCFRSKAVDHEWNDSYGNKQKDHSGKIYKGSILEHILIQHLTAFYNVGMHNNMRLEGADWNDAFDMADEKGESVAFTALYGSNLLELSELLLKLKDKLEIESVEIAKEMSILIDTIYDSIDYNSVDEKNNLLRKYFELCTHDVSGEKIKIDIDKLSFDIKKKAEWIMDHIKAKELIKNSEGFEWFNGYYDNDGKALEGDFETGTRMTLTGQVFPIMGGVADKELIEKVIKSVNRYLKDPKVGGIRLNTDFKEVKLNMGRGFGFAYGHKENGAMFSHMTIMYINALYKRGFAKEGFEILDMIYNHCNDFEKSRILPGIPEYISERGRGMYNYLTGSASWLLLTMLNEVYGVKGFLGDLMLEPKLVKAQFDGNSTASAFTIFDGRKINVEYKNESQLEYGEYRIGAVTLNGENLELKLNDGSFILDKNIIDKLLINEEHKIVVYLVGINS</sequence>
<evidence type="ECO:0000313" key="5">
    <source>
        <dbReference type="EMBL" id="GFP77550.1"/>
    </source>
</evidence>
<keyword evidence="6" id="KW-1185">Reference proteome</keyword>
<dbReference type="Proteomes" id="UP000580568">
    <property type="component" value="Unassembled WGS sequence"/>
</dbReference>
<dbReference type="InterPro" id="IPR008928">
    <property type="entry name" value="6-hairpin_glycosidase_sf"/>
</dbReference>
<keyword evidence="1" id="KW-0328">Glycosyltransferase</keyword>
<dbReference type="Pfam" id="PF06165">
    <property type="entry name" value="GH94_b-supersand"/>
    <property type="match status" value="1"/>
</dbReference>
<dbReference type="Gene3D" id="1.50.10.10">
    <property type="match status" value="1"/>
</dbReference>
<dbReference type="GO" id="GO:0005975">
    <property type="term" value="P:carbohydrate metabolic process"/>
    <property type="evidence" value="ECO:0007669"/>
    <property type="project" value="InterPro"/>
</dbReference>
<gene>
    <name evidence="5" type="ORF">bsdtw1_03707</name>
</gene>